<sequence length="345" mass="38403">MLISILGSRTALTNWICLVARELLSECYGSYHTIEASSLEDFQRLWSERDGRAVIVILDTPSTSIVNVLKKLSLPALLCVEDFGDSVGYQVDAHQSDIYGAVRHAVRGLCHLHDFFIDPTIPIWSRDRIDVPLAEVISALAGTFGIAVEASQIDRIASRIAGQVALDKNCTGEAGLRAFDAHAREPGAFYRSRSEVERAVLDGVFSGYKVLMDRRPITTLRWPRQVFSSHDVPFGTPDWRLDLTGRARHLVFGPYLHLPRGQWKANIRFAIDNALSGCKLFVDVLTAGAVASFGEIENLPARGVFTFDLEFEVTDPATPIEIRIEMKYGSIEGLFIFDDVELYRA</sequence>
<reference evidence="1" key="1">
    <citation type="submission" date="2024-06" db="EMBL/GenBank/DDBJ databases">
        <title>Methylostella associata gen. nov., sp. nov., a novel Ancalomicrobiaceae-affiliated facultatively methylotrophic bacteria that feed on methanotrophs of the genus Methylococcus.</title>
        <authorList>
            <person name="Saltykova V."/>
            <person name="Danilova O.V."/>
            <person name="Oshkin I.Y."/>
            <person name="Belova S.E."/>
            <person name="Pimenov N.V."/>
            <person name="Dedysh S.N."/>
        </authorList>
    </citation>
    <scope>NUCLEOTIDE SEQUENCE</scope>
    <source>
        <strain evidence="1">S20</strain>
    </source>
</reference>
<dbReference type="AlphaFoldDB" id="A0AAU7X9G6"/>
<accession>A0AAU7X9G6</accession>
<dbReference type="RefSeq" id="WP_407049819.1">
    <property type="nucleotide sequence ID" value="NZ_CP158568.1"/>
</dbReference>
<organism evidence="1">
    <name type="scientific">Methyloraptor flagellatus</name>
    <dbReference type="NCBI Taxonomy" id="3162530"/>
    <lineage>
        <taxon>Bacteria</taxon>
        <taxon>Pseudomonadati</taxon>
        <taxon>Pseudomonadota</taxon>
        <taxon>Alphaproteobacteria</taxon>
        <taxon>Hyphomicrobiales</taxon>
        <taxon>Ancalomicrobiaceae</taxon>
        <taxon>Methyloraptor</taxon>
    </lineage>
</organism>
<proteinExistence type="predicted"/>
<protein>
    <recommendedName>
        <fullName evidence="2">CD-NTase-associated protein 12/Pycsar effector protein TIR domain-containing protein</fullName>
    </recommendedName>
</protein>
<dbReference type="EMBL" id="CP158568">
    <property type="protein sequence ID" value="XBY44728.1"/>
    <property type="molecule type" value="Genomic_DNA"/>
</dbReference>
<dbReference type="KEGG" id="mflg:ABS361_22500"/>
<evidence type="ECO:0000313" key="1">
    <source>
        <dbReference type="EMBL" id="XBY44728.1"/>
    </source>
</evidence>
<gene>
    <name evidence="1" type="ORF">ABS361_22500</name>
</gene>
<name>A0AAU7X9G6_9HYPH</name>
<evidence type="ECO:0008006" key="2">
    <source>
        <dbReference type="Google" id="ProtNLM"/>
    </source>
</evidence>